<gene>
    <name evidence="1" type="ORF">FIV01_14900</name>
</gene>
<protein>
    <submittedName>
        <fullName evidence="1">Glyoxalase-like domain protein</fullName>
    </submittedName>
</protein>
<name>A0A5P9CNW3_9VIBR</name>
<keyword evidence="1" id="KW-0614">Plasmid</keyword>
<dbReference type="PANTHER" id="PTHR35006">
    <property type="entry name" value="GLYOXALASE FAMILY PROTEIN (AFU_ORTHOLOGUE AFUA_5G14830)"/>
    <property type="match status" value="1"/>
</dbReference>
<keyword evidence="2" id="KW-1185">Reference proteome</keyword>
<dbReference type="PANTHER" id="PTHR35006:SF1">
    <property type="entry name" value="BLL2941 PROTEIN"/>
    <property type="match status" value="1"/>
</dbReference>
<sequence length="128" mass="13596">MFSHVMVGANDINQSKTFYDAVMAVLGYSEGVMDDKGRCLYVTKDGVLGITNPINGEQATHGNGITIGLKVSSPELVEAWHAAGLENGGTACEAPPGIRESRGRTLYLAYLRDPAGNKLCATHIVSSR</sequence>
<evidence type="ECO:0000313" key="1">
    <source>
        <dbReference type="EMBL" id="QFT27673.1"/>
    </source>
</evidence>
<dbReference type="Proteomes" id="UP000326936">
    <property type="component" value="Plasmid pTHAF100_a"/>
</dbReference>
<dbReference type="EMBL" id="CP045351">
    <property type="protein sequence ID" value="QFT27673.1"/>
    <property type="molecule type" value="Genomic_DNA"/>
</dbReference>
<accession>A0A5P9CNW3</accession>
<dbReference type="KEGG" id="vaq:FIV01_14900"/>
<dbReference type="OrthoDB" id="9800438at2"/>
<dbReference type="RefSeq" id="WP_152431771.1">
    <property type="nucleotide sequence ID" value="NZ_CBCSDK010000012.1"/>
</dbReference>
<organism evidence="1 2">
    <name type="scientific">Vibrio aquimaris</name>
    <dbReference type="NCBI Taxonomy" id="2587862"/>
    <lineage>
        <taxon>Bacteria</taxon>
        <taxon>Pseudomonadati</taxon>
        <taxon>Pseudomonadota</taxon>
        <taxon>Gammaproteobacteria</taxon>
        <taxon>Vibrionales</taxon>
        <taxon>Vibrionaceae</taxon>
        <taxon>Vibrio</taxon>
    </lineage>
</organism>
<reference evidence="1 2" key="1">
    <citation type="submission" date="2019-10" db="EMBL/GenBank/DDBJ databases">
        <title>Complete genome sequence of Vibrio sp. strain THAF100, isolated from non-filtered water from the water column of tank 6 of a marine aquarium containing stony-coral fragments. Water maintained at 26 degree C.</title>
        <authorList>
            <person name="Ruckert C."/>
            <person name="Franco A."/>
            <person name="Kalinowski J."/>
            <person name="Glaeser S."/>
        </authorList>
    </citation>
    <scope>NUCLEOTIDE SEQUENCE [LARGE SCALE GENOMIC DNA]</scope>
    <source>
        <strain evidence="1 2">THAF100</strain>
        <plasmid evidence="2">pthaf100_a</plasmid>
    </source>
</reference>
<evidence type="ECO:0000313" key="2">
    <source>
        <dbReference type="Proteomes" id="UP000326936"/>
    </source>
</evidence>
<dbReference type="SUPFAM" id="SSF54593">
    <property type="entry name" value="Glyoxalase/Bleomycin resistance protein/Dihydroxybiphenyl dioxygenase"/>
    <property type="match status" value="1"/>
</dbReference>
<dbReference type="CDD" id="cd07262">
    <property type="entry name" value="VOC_like"/>
    <property type="match status" value="1"/>
</dbReference>
<proteinExistence type="predicted"/>
<dbReference type="InterPro" id="IPR029068">
    <property type="entry name" value="Glyas_Bleomycin-R_OHBP_Dase"/>
</dbReference>
<geneLocation type="plasmid" evidence="2">
    <name>pthaf100_a</name>
</geneLocation>
<dbReference type="AlphaFoldDB" id="A0A5P9CNW3"/>
<dbReference type="Gene3D" id="3.10.180.10">
    <property type="entry name" value="2,3-Dihydroxybiphenyl 1,2-Dioxygenase, domain 1"/>
    <property type="match status" value="1"/>
</dbReference>